<dbReference type="OrthoDB" id="1453359at2"/>
<dbReference type="EMBL" id="SMFN01000013">
    <property type="protein sequence ID" value="TDE03009.1"/>
    <property type="molecule type" value="Genomic_DNA"/>
</dbReference>
<accession>A0A4R5CR49</accession>
<evidence type="ECO:0000313" key="1">
    <source>
        <dbReference type="EMBL" id="TDE03009.1"/>
    </source>
</evidence>
<protein>
    <submittedName>
        <fullName evidence="1">Uncharacterized protein</fullName>
    </submittedName>
</protein>
<dbReference type="AlphaFoldDB" id="A0A4R5CR49"/>
<gene>
    <name evidence="1" type="ORF">E0F91_11520</name>
</gene>
<proteinExistence type="predicted"/>
<organism evidence="1 2">
    <name type="scientific">Flavobacterium sandaracinum</name>
    <dbReference type="NCBI Taxonomy" id="2541733"/>
    <lineage>
        <taxon>Bacteria</taxon>
        <taxon>Pseudomonadati</taxon>
        <taxon>Bacteroidota</taxon>
        <taxon>Flavobacteriia</taxon>
        <taxon>Flavobacteriales</taxon>
        <taxon>Flavobacteriaceae</taxon>
        <taxon>Flavobacterium</taxon>
    </lineage>
</organism>
<keyword evidence="2" id="KW-1185">Reference proteome</keyword>
<evidence type="ECO:0000313" key="2">
    <source>
        <dbReference type="Proteomes" id="UP000294644"/>
    </source>
</evidence>
<dbReference type="RefSeq" id="WP_132066664.1">
    <property type="nucleotide sequence ID" value="NZ_SMFN01000013.1"/>
</dbReference>
<name>A0A4R5CR49_9FLAO</name>
<comment type="caution">
    <text evidence="1">The sequence shown here is derived from an EMBL/GenBank/DDBJ whole genome shotgun (WGS) entry which is preliminary data.</text>
</comment>
<sequence length="300" mass="35288">MENLSKKIEQMIKPYLEIQKTYKPILKIENKIGEVLLANLKATEQNTVIQKSLKEISSTLQKSFENINKIYSSMPKFKNPIFDNLETFKELGERLKEYAEKTPEYFLLIAQYGWFIDLDSELNFASKIAYRIQNDEIEKANELLVEYYKTNIDEIFKSLIKRHPNRKEIFEEILYSFKNNNHFTLIPTVLTQVDGICFDFTKKKFFIKDNKHLPQVTSELEEVAGKFLVLYLSPLQNQTPIMVREQDIHKFNCHLNRHEILHGINTNYGIEINSLKVISLLKYISDLLTDLDNKTFTTLS</sequence>
<reference evidence="1 2" key="1">
    <citation type="submission" date="2019-03" db="EMBL/GenBank/DDBJ databases">
        <title>Flavobacterium LB-D12 sp. nov., isolated from arctic soil.</title>
        <authorList>
            <person name="Chaudhary D.K."/>
        </authorList>
    </citation>
    <scope>NUCLEOTIDE SEQUENCE [LARGE SCALE GENOMIC DNA]</scope>
    <source>
        <strain evidence="1 2">LB-D12</strain>
    </source>
</reference>
<dbReference type="Proteomes" id="UP000294644">
    <property type="component" value="Unassembled WGS sequence"/>
</dbReference>